<dbReference type="PANTHER" id="PTHR45911">
    <property type="entry name" value="C2 DOMAIN-CONTAINING PROTEIN"/>
    <property type="match status" value="1"/>
</dbReference>
<evidence type="ECO:0000313" key="10">
    <source>
        <dbReference type="Proteomes" id="UP000314294"/>
    </source>
</evidence>
<proteinExistence type="inferred from homology"/>
<dbReference type="PANTHER" id="PTHR45911:SF9">
    <property type="entry name" value="MULTIPLE C2 AND TRANSMEMBRANE DOMAIN-CONTAINING PROTEIN 2"/>
    <property type="match status" value="1"/>
</dbReference>
<dbReference type="EMBL" id="SRLO01000881">
    <property type="protein sequence ID" value="TNN44839.1"/>
    <property type="molecule type" value="Genomic_DNA"/>
</dbReference>
<name>A0A4Z2FUK5_9TELE</name>
<comment type="similarity">
    <text evidence="1">Belongs to the MCTP family.</text>
</comment>
<sequence>MLPLFLLLLIGWHYFQLTPWKASSNQDPVNTSMGEDEEEDEKESGKKGLMDKIHMVQEVVLVVQNLLDEIANIGERIKNIINWSTPFLSCLVCLVLFVTTSLLYFIPLRYIVLIWGVNKFTKKLRNPYTVDHNEILDFLKRVPSDVQKVQYGALRAPSSQSQPRKKRGGELQQLEGQHMALSITSLEICSHPHTPTPEEETLHSGQSVEQPVYAKHGFKTPRIKQVANGPSPRESAFPSLPQPVCSGAHGIAADNPKTVYDVITTTTSSSLCSMNMSSHYMHYNPDELTTSLEHFTR</sequence>
<evidence type="ECO:0000256" key="6">
    <source>
        <dbReference type="SAM" id="Phobius"/>
    </source>
</evidence>
<feature type="region of interest" description="Disordered" evidence="5">
    <location>
        <begin position="153"/>
        <end position="172"/>
    </location>
</feature>
<evidence type="ECO:0000313" key="9">
    <source>
        <dbReference type="EMBL" id="TNN44839.1"/>
    </source>
</evidence>
<evidence type="ECO:0000256" key="5">
    <source>
        <dbReference type="SAM" id="MobiDB-lite"/>
    </source>
</evidence>
<dbReference type="AlphaFoldDB" id="A0A4Z2FUK5"/>
<dbReference type="GO" id="GO:0046928">
    <property type="term" value="P:regulation of neurotransmitter secretion"/>
    <property type="evidence" value="ECO:0007669"/>
    <property type="project" value="TreeGrafter"/>
</dbReference>
<reference evidence="9 10" key="1">
    <citation type="submission" date="2019-03" db="EMBL/GenBank/DDBJ databases">
        <title>First draft genome of Liparis tanakae, snailfish: a comprehensive survey of snailfish specific genes.</title>
        <authorList>
            <person name="Kim W."/>
            <person name="Song I."/>
            <person name="Jeong J.-H."/>
            <person name="Kim D."/>
            <person name="Kim S."/>
            <person name="Ryu S."/>
            <person name="Song J.Y."/>
            <person name="Lee S.K."/>
        </authorList>
    </citation>
    <scope>NUCLEOTIDE SEQUENCE [LARGE SCALE GENOMIC DNA]</scope>
    <source>
        <tissue evidence="9">Muscle</tissue>
    </source>
</reference>
<organism evidence="9 10">
    <name type="scientific">Liparis tanakae</name>
    <name type="common">Tanaka's snailfish</name>
    <dbReference type="NCBI Taxonomy" id="230148"/>
    <lineage>
        <taxon>Eukaryota</taxon>
        <taxon>Metazoa</taxon>
        <taxon>Chordata</taxon>
        <taxon>Craniata</taxon>
        <taxon>Vertebrata</taxon>
        <taxon>Euteleostomi</taxon>
        <taxon>Actinopterygii</taxon>
        <taxon>Neopterygii</taxon>
        <taxon>Teleostei</taxon>
        <taxon>Neoteleostei</taxon>
        <taxon>Acanthomorphata</taxon>
        <taxon>Eupercaria</taxon>
        <taxon>Perciformes</taxon>
        <taxon>Cottioidei</taxon>
        <taxon>Cottales</taxon>
        <taxon>Liparidae</taxon>
        <taxon>Liparis</taxon>
    </lineage>
</organism>
<feature type="signal peptide" evidence="7">
    <location>
        <begin position="1"/>
        <end position="17"/>
    </location>
</feature>
<keyword evidence="2" id="KW-0479">Metal-binding</keyword>
<feature type="region of interest" description="Disordered" evidence="5">
    <location>
        <begin position="24"/>
        <end position="44"/>
    </location>
</feature>
<evidence type="ECO:0000259" key="8">
    <source>
        <dbReference type="Pfam" id="PF08372"/>
    </source>
</evidence>
<dbReference type="Proteomes" id="UP000314294">
    <property type="component" value="Unassembled WGS sequence"/>
</dbReference>
<feature type="chain" id="PRO_5021227614" evidence="7">
    <location>
        <begin position="18"/>
        <end position="297"/>
    </location>
</feature>
<keyword evidence="7" id="KW-0732">Signal</keyword>
<dbReference type="Pfam" id="PF08372">
    <property type="entry name" value="PRT_C"/>
    <property type="match status" value="1"/>
</dbReference>
<dbReference type="OrthoDB" id="5973539at2759"/>
<keyword evidence="6 9" id="KW-0812">Transmembrane</keyword>
<feature type="compositionally biased region" description="Polar residues" evidence="5">
    <location>
        <begin position="24"/>
        <end position="33"/>
    </location>
</feature>
<dbReference type="GO" id="GO:0005509">
    <property type="term" value="F:calcium ion binding"/>
    <property type="evidence" value="ECO:0007669"/>
    <property type="project" value="TreeGrafter"/>
</dbReference>
<protein>
    <submittedName>
        <fullName evidence="9">Multiple C2 and transmembrane domain-containing protein 2</fullName>
    </submittedName>
</protein>
<feature type="domain" description="Multiple C2" evidence="8">
    <location>
        <begin position="56"/>
        <end position="147"/>
    </location>
</feature>
<evidence type="ECO:0000256" key="3">
    <source>
        <dbReference type="ARBA" id="ARBA00022737"/>
    </source>
</evidence>
<keyword evidence="3" id="KW-0677">Repeat</keyword>
<evidence type="ECO:0000256" key="2">
    <source>
        <dbReference type="ARBA" id="ARBA00022723"/>
    </source>
</evidence>
<accession>A0A4Z2FUK5</accession>
<dbReference type="GO" id="GO:0030672">
    <property type="term" value="C:synaptic vesicle membrane"/>
    <property type="evidence" value="ECO:0007669"/>
    <property type="project" value="TreeGrafter"/>
</dbReference>
<keyword evidence="10" id="KW-1185">Reference proteome</keyword>
<keyword evidence="6" id="KW-1133">Transmembrane helix</keyword>
<dbReference type="InterPro" id="IPR013583">
    <property type="entry name" value="MCTP_C"/>
</dbReference>
<gene>
    <name evidence="9" type="primary">MCTP2_1</name>
    <name evidence="9" type="ORF">EYF80_044957</name>
</gene>
<evidence type="ECO:0000256" key="7">
    <source>
        <dbReference type="SAM" id="SignalP"/>
    </source>
</evidence>
<keyword evidence="4" id="KW-0106">Calcium</keyword>
<keyword evidence="6" id="KW-0472">Membrane</keyword>
<evidence type="ECO:0000256" key="1">
    <source>
        <dbReference type="ARBA" id="ARBA00007923"/>
    </source>
</evidence>
<comment type="caution">
    <text evidence="9">The sequence shown here is derived from an EMBL/GenBank/DDBJ whole genome shotgun (WGS) entry which is preliminary data.</text>
</comment>
<evidence type="ECO:0000256" key="4">
    <source>
        <dbReference type="ARBA" id="ARBA00022837"/>
    </source>
</evidence>
<feature type="transmembrane region" description="Helical" evidence="6">
    <location>
        <begin position="86"/>
        <end position="115"/>
    </location>
</feature>